<keyword evidence="2" id="KW-1185">Reference proteome</keyword>
<reference evidence="2" key="1">
    <citation type="journal article" date="2014" name="Genome Announc.">
        <title>Genome sequence and annotation of Acremonium chrysogenum, producer of the beta-lactam antibiotic cephalosporin C.</title>
        <authorList>
            <person name="Terfehr D."/>
            <person name="Dahlmann T.A."/>
            <person name="Specht T."/>
            <person name="Zadra I."/>
            <person name="Kuernsteiner H."/>
            <person name="Kueck U."/>
        </authorList>
    </citation>
    <scope>NUCLEOTIDE SEQUENCE [LARGE SCALE GENOMIC DNA]</scope>
    <source>
        <strain evidence="2">ATCC 11550 / CBS 779.69 / DSM 880 / IAM 14645 / JCM 23072 / IMI 49137</strain>
    </source>
</reference>
<dbReference type="Proteomes" id="UP000029964">
    <property type="component" value="Unassembled WGS sequence"/>
</dbReference>
<name>A0A086TBW6_HAPC1</name>
<organism evidence="1 2">
    <name type="scientific">Hapsidospora chrysogenum (strain ATCC 11550 / CBS 779.69 / DSM 880 / IAM 14645 / JCM 23072 / IMI 49137)</name>
    <name type="common">Acremonium chrysogenum</name>
    <dbReference type="NCBI Taxonomy" id="857340"/>
    <lineage>
        <taxon>Eukaryota</taxon>
        <taxon>Fungi</taxon>
        <taxon>Dikarya</taxon>
        <taxon>Ascomycota</taxon>
        <taxon>Pezizomycotina</taxon>
        <taxon>Sordariomycetes</taxon>
        <taxon>Hypocreomycetidae</taxon>
        <taxon>Hypocreales</taxon>
        <taxon>Bionectriaceae</taxon>
        <taxon>Hapsidospora</taxon>
    </lineage>
</organism>
<accession>A0A086TBW6</accession>
<comment type="caution">
    <text evidence="1">The sequence shown here is derived from an EMBL/GenBank/DDBJ whole genome shotgun (WGS) entry which is preliminary data.</text>
</comment>
<evidence type="ECO:0000313" key="2">
    <source>
        <dbReference type="Proteomes" id="UP000029964"/>
    </source>
</evidence>
<protein>
    <submittedName>
        <fullName evidence="1">Uncharacterized protein</fullName>
    </submittedName>
</protein>
<dbReference type="HOGENOM" id="CLU_2426499_0_0_1"/>
<proteinExistence type="predicted"/>
<dbReference type="AlphaFoldDB" id="A0A086TBW6"/>
<evidence type="ECO:0000313" key="1">
    <source>
        <dbReference type="EMBL" id="KFH46848.1"/>
    </source>
</evidence>
<dbReference type="EMBL" id="JPKY01000015">
    <property type="protein sequence ID" value="KFH46848.1"/>
    <property type="molecule type" value="Genomic_DNA"/>
</dbReference>
<sequence length="91" mass="10048">MDGRVPRSTGRVPASSVQLFRNDDHDYLRHKFIDFREDLSYPPTFNGSEEGASSVQLGETERDTAAVSETLSLSLAVGRGLIACLERLVVH</sequence>
<gene>
    <name evidence="1" type="ORF">ACRE_023390</name>
</gene>